<evidence type="ECO:0000256" key="7">
    <source>
        <dbReference type="ARBA" id="ARBA00022692"/>
    </source>
</evidence>
<dbReference type="SUPFAM" id="SSF55874">
    <property type="entry name" value="ATPase domain of HSP90 chaperone/DNA topoisomerase II/histidine kinase"/>
    <property type="match status" value="1"/>
</dbReference>
<dbReference type="InterPro" id="IPR035965">
    <property type="entry name" value="PAS-like_dom_sf"/>
</dbReference>
<evidence type="ECO:0000256" key="4">
    <source>
        <dbReference type="ARBA" id="ARBA00022475"/>
    </source>
</evidence>
<dbReference type="SUPFAM" id="SSF158472">
    <property type="entry name" value="HAMP domain-like"/>
    <property type="match status" value="1"/>
</dbReference>
<evidence type="ECO:0000256" key="11">
    <source>
        <dbReference type="ARBA" id="ARBA00022989"/>
    </source>
</evidence>
<keyword evidence="7 15" id="KW-0812">Transmembrane</keyword>
<sequence>MSTQASAITGERDHQSAAREGRRLMAWPGILATAGALATAAVSFAVLLGLTPLTPDADTTLALIAINAAFVLLLLVLIGREAHRIYTARKGARAASRLHVRIVAMFSLVAAIPAILVAIVASITLDLGLDRWFELRTRVIVQSSLSIAEAYVLDHARNLQGTTLSMAIDLDRLRSYYSLDRTGFRQRLTQQAVVRGLAQAVLMREEGEVIMGADMPDSIEVPAPPEGALQRAAEGRPVLFDLPPGNLIGAIVRLREIPDAYLYALRELDPQLIKAQRLVAENTGEYRSLEENRFNTQVAFALLYLIVTLAIVLAAIWTGIAVADRLVRPIRQLIGAAGAVSAGNLDVAVPVRASDGDVASLGDTFNKMILQLKTQRDQLIAARDTIDERRRFTEAVLSGVSAGVIGVDARGTVTMVNPSAETMLAISADNAIGRNLSAVLPQIGRVFEVGRTSDREVYRDQVTFYRAGAERTFNVQITTEESVEETEERSYVVTVDDITDLVQAQRASAWADVARRIAHEIKNPLTPIQLSAERIRRRYGKVITEDREVFDQCTDTIIRQVGDIGRMVDEFSAFARMPKPDIQRLDLREPLREASFLIEVSRTDITMERDLGEEPLIGRFDTRLMSQAFGNIIKNAAEAIDAAAREEGELRGIIRITARRAGENIEVAVMDNGKGLPRENRQRLLEPYMTTREKGTGLGLAIVKKIIEDHGGQLELHDAPADFHGGKGALIRMILPAAPEEGAGGQAADNSSGKTEKVDNGV</sequence>
<evidence type="ECO:0000313" key="20">
    <source>
        <dbReference type="Proteomes" id="UP001589755"/>
    </source>
</evidence>
<dbReference type="SUPFAM" id="SSF47384">
    <property type="entry name" value="Homodimeric domain of signal transducing histidine kinase"/>
    <property type="match status" value="1"/>
</dbReference>
<evidence type="ECO:0000256" key="15">
    <source>
        <dbReference type="SAM" id="Phobius"/>
    </source>
</evidence>
<dbReference type="InterPro" id="IPR013767">
    <property type="entry name" value="PAS_fold"/>
</dbReference>
<comment type="caution">
    <text evidence="19">The sequence shown here is derived from an EMBL/GenBank/DDBJ whole genome shotgun (WGS) entry which is preliminary data.</text>
</comment>
<dbReference type="SMART" id="SM00091">
    <property type="entry name" value="PAS"/>
    <property type="match status" value="1"/>
</dbReference>
<feature type="domain" description="HAMP" evidence="18">
    <location>
        <begin position="324"/>
        <end position="377"/>
    </location>
</feature>
<dbReference type="SMART" id="SM00304">
    <property type="entry name" value="HAMP"/>
    <property type="match status" value="1"/>
</dbReference>
<dbReference type="PANTHER" id="PTHR43065">
    <property type="entry name" value="SENSOR HISTIDINE KINASE"/>
    <property type="match status" value="1"/>
</dbReference>
<dbReference type="CDD" id="cd06225">
    <property type="entry name" value="HAMP"/>
    <property type="match status" value="1"/>
</dbReference>
<evidence type="ECO:0000259" key="17">
    <source>
        <dbReference type="PROSITE" id="PS50112"/>
    </source>
</evidence>
<dbReference type="Pfam" id="PF02518">
    <property type="entry name" value="HATPase_c"/>
    <property type="match status" value="1"/>
</dbReference>
<reference evidence="19 20" key="1">
    <citation type="submission" date="2024-09" db="EMBL/GenBank/DDBJ databases">
        <authorList>
            <person name="Sun Q."/>
            <person name="Mori K."/>
        </authorList>
    </citation>
    <scope>NUCLEOTIDE SEQUENCE [LARGE SCALE GENOMIC DNA]</scope>
    <source>
        <strain evidence="19 20">CCM 8543</strain>
    </source>
</reference>
<evidence type="ECO:0000256" key="13">
    <source>
        <dbReference type="ARBA" id="ARBA00023136"/>
    </source>
</evidence>
<dbReference type="Gene3D" id="1.10.287.130">
    <property type="match status" value="1"/>
</dbReference>
<dbReference type="EC" id="2.7.13.3" evidence="3"/>
<dbReference type="CDD" id="cd00082">
    <property type="entry name" value="HisKA"/>
    <property type="match status" value="1"/>
</dbReference>
<accession>A0ABV6D711</accession>
<evidence type="ECO:0000256" key="2">
    <source>
        <dbReference type="ARBA" id="ARBA00004651"/>
    </source>
</evidence>
<evidence type="ECO:0000256" key="6">
    <source>
        <dbReference type="ARBA" id="ARBA00022679"/>
    </source>
</evidence>
<dbReference type="PROSITE" id="PS50109">
    <property type="entry name" value="HIS_KIN"/>
    <property type="match status" value="1"/>
</dbReference>
<dbReference type="Pfam" id="PF00512">
    <property type="entry name" value="HisKA"/>
    <property type="match status" value="1"/>
</dbReference>
<feature type="transmembrane region" description="Helical" evidence="15">
    <location>
        <begin position="298"/>
        <end position="323"/>
    </location>
</feature>
<dbReference type="Gene3D" id="3.30.565.10">
    <property type="entry name" value="Histidine kinase-like ATPase, C-terminal domain"/>
    <property type="match status" value="1"/>
</dbReference>
<dbReference type="PROSITE" id="PS50112">
    <property type="entry name" value="PAS"/>
    <property type="match status" value="1"/>
</dbReference>
<dbReference type="Pfam" id="PF00672">
    <property type="entry name" value="HAMP"/>
    <property type="match status" value="1"/>
</dbReference>
<comment type="catalytic activity">
    <reaction evidence="1">
        <text>ATP + protein L-histidine = ADP + protein N-phospho-L-histidine.</text>
        <dbReference type="EC" id="2.7.13.3"/>
    </reaction>
</comment>
<comment type="subcellular location">
    <subcellularLocation>
        <location evidence="2">Cell membrane</location>
        <topology evidence="2">Multi-pass membrane protein</topology>
    </subcellularLocation>
</comment>
<dbReference type="SUPFAM" id="SSF55785">
    <property type="entry name" value="PYP-like sensor domain (PAS domain)"/>
    <property type="match status" value="1"/>
</dbReference>
<dbReference type="InterPro" id="IPR003594">
    <property type="entry name" value="HATPase_dom"/>
</dbReference>
<keyword evidence="5" id="KW-0597">Phosphoprotein</keyword>
<dbReference type="Proteomes" id="UP001589755">
    <property type="component" value="Unassembled WGS sequence"/>
</dbReference>
<evidence type="ECO:0000256" key="12">
    <source>
        <dbReference type="ARBA" id="ARBA00023012"/>
    </source>
</evidence>
<feature type="region of interest" description="Disordered" evidence="14">
    <location>
        <begin position="741"/>
        <end position="762"/>
    </location>
</feature>
<dbReference type="PANTHER" id="PTHR43065:SF10">
    <property type="entry name" value="PEROXIDE STRESS-ACTIVATED HISTIDINE KINASE MAK3"/>
    <property type="match status" value="1"/>
</dbReference>
<dbReference type="CDD" id="cd00130">
    <property type="entry name" value="PAS"/>
    <property type="match status" value="1"/>
</dbReference>
<dbReference type="InterPro" id="IPR003660">
    <property type="entry name" value="HAMP_dom"/>
</dbReference>
<organism evidence="19 20">
    <name type="scientific">Chelativorans intermedius</name>
    <dbReference type="NCBI Taxonomy" id="515947"/>
    <lineage>
        <taxon>Bacteria</taxon>
        <taxon>Pseudomonadati</taxon>
        <taxon>Pseudomonadota</taxon>
        <taxon>Alphaproteobacteria</taxon>
        <taxon>Hyphomicrobiales</taxon>
        <taxon>Phyllobacteriaceae</taxon>
        <taxon>Chelativorans</taxon>
    </lineage>
</organism>
<evidence type="ECO:0000256" key="9">
    <source>
        <dbReference type="ARBA" id="ARBA00022777"/>
    </source>
</evidence>
<dbReference type="InterPro" id="IPR036097">
    <property type="entry name" value="HisK_dim/P_sf"/>
</dbReference>
<dbReference type="PIRSF" id="PIRSF037532">
    <property type="entry name" value="STHK_NtrY"/>
    <property type="match status" value="1"/>
</dbReference>
<dbReference type="EMBL" id="JBHLXD010000011">
    <property type="protein sequence ID" value="MFC0208452.1"/>
    <property type="molecule type" value="Genomic_DNA"/>
</dbReference>
<keyword evidence="6" id="KW-0808">Transferase</keyword>
<dbReference type="InterPro" id="IPR005467">
    <property type="entry name" value="His_kinase_dom"/>
</dbReference>
<dbReference type="SMART" id="SM00387">
    <property type="entry name" value="HATPase_c"/>
    <property type="match status" value="1"/>
</dbReference>
<keyword evidence="20" id="KW-1185">Reference proteome</keyword>
<evidence type="ECO:0000259" key="18">
    <source>
        <dbReference type="PROSITE" id="PS50885"/>
    </source>
</evidence>
<dbReference type="Gene3D" id="6.10.340.10">
    <property type="match status" value="1"/>
</dbReference>
<protein>
    <recommendedName>
        <fullName evidence="3">histidine kinase</fullName>
        <ecNumber evidence="3">2.7.13.3</ecNumber>
    </recommendedName>
</protein>
<dbReference type="Pfam" id="PF19312">
    <property type="entry name" value="NtrY_N"/>
    <property type="match status" value="1"/>
</dbReference>
<evidence type="ECO:0000256" key="3">
    <source>
        <dbReference type="ARBA" id="ARBA00012438"/>
    </source>
</evidence>
<dbReference type="Gene3D" id="3.30.450.20">
    <property type="entry name" value="PAS domain"/>
    <property type="match status" value="1"/>
</dbReference>
<dbReference type="InterPro" id="IPR004358">
    <property type="entry name" value="Sig_transdc_His_kin-like_C"/>
</dbReference>
<dbReference type="NCBIfam" id="TIGR00229">
    <property type="entry name" value="sensory_box"/>
    <property type="match status" value="1"/>
</dbReference>
<dbReference type="InterPro" id="IPR003661">
    <property type="entry name" value="HisK_dim/P_dom"/>
</dbReference>
<dbReference type="PRINTS" id="PR00344">
    <property type="entry name" value="BCTRLSENSOR"/>
</dbReference>
<keyword evidence="4" id="KW-1003">Cell membrane</keyword>
<keyword evidence="8" id="KW-0547">Nucleotide-binding</keyword>
<dbReference type="PROSITE" id="PS50885">
    <property type="entry name" value="HAMP"/>
    <property type="match status" value="1"/>
</dbReference>
<gene>
    <name evidence="19" type="ORF">ACFFJ2_08585</name>
</gene>
<dbReference type="RefSeq" id="WP_261521554.1">
    <property type="nucleotide sequence ID" value="NZ_JAODNW010000019.1"/>
</dbReference>
<feature type="domain" description="PAS" evidence="17">
    <location>
        <begin position="389"/>
        <end position="462"/>
    </location>
</feature>
<dbReference type="InterPro" id="IPR017232">
    <property type="entry name" value="NtrY"/>
</dbReference>
<evidence type="ECO:0000256" key="5">
    <source>
        <dbReference type="ARBA" id="ARBA00022553"/>
    </source>
</evidence>
<evidence type="ECO:0000256" key="8">
    <source>
        <dbReference type="ARBA" id="ARBA00022741"/>
    </source>
</evidence>
<dbReference type="InterPro" id="IPR000014">
    <property type="entry name" value="PAS"/>
</dbReference>
<keyword evidence="11 15" id="KW-1133">Transmembrane helix</keyword>
<evidence type="ECO:0000256" key="1">
    <source>
        <dbReference type="ARBA" id="ARBA00000085"/>
    </source>
</evidence>
<evidence type="ECO:0000259" key="16">
    <source>
        <dbReference type="PROSITE" id="PS50109"/>
    </source>
</evidence>
<feature type="domain" description="Histidine kinase" evidence="16">
    <location>
        <begin position="516"/>
        <end position="739"/>
    </location>
</feature>
<feature type="transmembrane region" description="Helical" evidence="15">
    <location>
        <begin position="60"/>
        <end position="79"/>
    </location>
</feature>
<evidence type="ECO:0000256" key="14">
    <source>
        <dbReference type="SAM" id="MobiDB-lite"/>
    </source>
</evidence>
<keyword evidence="13 15" id="KW-0472">Membrane</keyword>
<keyword evidence="9" id="KW-0418">Kinase</keyword>
<feature type="transmembrane region" description="Helical" evidence="15">
    <location>
        <begin position="100"/>
        <end position="125"/>
    </location>
</feature>
<dbReference type="SMART" id="SM00388">
    <property type="entry name" value="HisKA"/>
    <property type="match status" value="1"/>
</dbReference>
<feature type="transmembrane region" description="Helical" evidence="15">
    <location>
        <begin position="24"/>
        <end position="48"/>
    </location>
</feature>
<dbReference type="Pfam" id="PF00989">
    <property type="entry name" value="PAS"/>
    <property type="match status" value="1"/>
</dbReference>
<name>A0ABV6D711_9HYPH</name>
<proteinExistence type="predicted"/>
<dbReference type="InterPro" id="IPR036890">
    <property type="entry name" value="HATPase_C_sf"/>
</dbReference>
<evidence type="ECO:0000313" key="19">
    <source>
        <dbReference type="EMBL" id="MFC0208452.1"/>
    </source>
</evidence>
<keyword evidence="10 19" id="KW-0067">ATP-binding</keyword>
<dbReference type="InterPro" id="IPR045671">
    <property type="entry name" value="NtrY-like_N"/>
</dbReference>
<dbReference type="GO" id="GO:0005524">
    <property type="term" value="F:ATP binding"/>
    <property type="evidence" value="ECO:0007669"/>
    <property type="project" value="UniProtKB-KW"/>
</dbReference>
<keyword evidence="12" id="KW-0902">Two-component regulatory system</keyword>
<evidence type="ECO:0000256" key="10">
    <source>
        <dbReference type="ARBA" id="ARBA00022840"/>
    </source>
</evidence>